<evidence type="ECO:0000313" key="1">
    <source>
        <dbReference type="EMBL" id="PTQ95611.1"/>
    </source>
</evidence>
<proteinExistence type="predicted"/>
<name>A0A2T5J823_9SPHI</name>
<protein>
    <submittedName>
        <fullName evidence="1">Uncharacterized protein</fullName>
    </submittedName>
</protein>
<reference evidence="1 2" key="1">
    <citation type="submission" date="2018-04" db="EMBL/GenBank/DDBJ databases">
        <title>Genomic Encyclopedia of Archaeal and Bacterial Type Strains, Phase II (KMG-II): from individual species to whole genera.</title>
        <authorList>
            <person name="Goeker M."/>
        </authorList>
    </citation>
    <scope>NUCLEOTIDE SEQUENCE [LARGE SCALE GENOMIC DNA]</scope>
    <source>
        <strain evidence="1 2">DSM 26809</strain>
    </source>
</reference>
<evidence type="ECO:0000313" key="2">
    <source>
        <dbReference type="Proteomes" id="UP000244168"/>
    </source>
</evidence>
<dbReference type="AlphaFoldDB" id="A0A2T5J823"/>
<dbReference type="Proteomes" id="UP000244168">
    <property type="component" value="Unassembled WGS sequence"/>
</dbReference>
<dbReference type="RefSeq" id="WP_146166555.1">
    <property type="nucleotide sequence ID" value="NZ_CP160205.1"/>
</dbReference>
<keyword evidence="2" id="KW-1185">Reference proteome</keyword>
<dbReference type="OrthoDB" id="677448at2"/>
<dbReference type="EMBL" id="QAOQ01000005">
    <property type="protein sequence ID" value="PTQ95611.1"/>
    <property type="molecule type" value="Genomic_DNA"/>
</dbReference>
<accession>A0A2T5J823</accession>
<sequence>MEREMDNREWLNEFPSLKQVKESNPFTVPPGYFDELQQRTMSSVFLEGLNREAGFAVPENYFSELESNLQSRINIEEALDKATNSFTVPENYFEGMEAQLSARIAIEEVMEGKSEGFTVPDEYFDNMQAQISARIAVEEALEEGEGFTVPDQYFSKLQDAILAKTSGAAEDAPVVQLNPAPKQQQPAQRRGVVRRLVNSGGFKYATAACLVLAVGTTWLINRYESPEAVHKRSYIHKALSNVSDEDIIDYLQLHMDAADTRGVMDEADQINTDNASADDLKEYLSTH</sequence>
<organism evidence="1 2">
    <name type="scientific">Mucilaginibacter yixingensis</name>
    <dbReference type="NCBI Taxonomy" id="1295612"/>
    <lineage>
        <taxon>Bacteria</taxon>
        <taxon>Pseudomonadati</taxon>
        <taxon>Bacteroidota</taxon>
        <taxon>Sphingobacteriia</taxon>
        <taxon>Sphingobacteriales</taxon>
        <taxon>Sphingobacteriaceae</taxon>
        <taxon>Mucilaginibacter</taxon>
    </lineage>
</organism>
<gene>
    <name evidence="1" type="ORF">C8P68_105116</name>
</gene>
<comment type="caution">
    <text evidence="1">The sequence shown here is derived from an EMBL/GenBank/DDBJ whole genome shotgun (WGS) entry which is preliminary data.</text>
</comment>